<keyword evidence="7" id="KW-1185">Reference proteome</keyword>
<dbReference type="InterPro" id="IPR013636">
    <property type="entry name" value="ARMH3_C"/>
</dbReference>
<dbReference type="SMART" id="SM01158">
    <property type="entry name" value="DUF1741"/>
    <property type="match status" value="1"/>
</dbReference>
<comment type="subcellular location">
    <subcellularLocation>
        <location evidence="1">Membrane</location>
    </subcellularLocation>
</comment>
<dbReference type="PANTHER" id="PTHR13608:SF3">
    <property type="entry name" value="ARMADILLO-LIKE HELICAL DOMAIN-CONTAINING PROTEIN 3"/>
    <property type="match status" value="1"/>
</dbReference>
<feature type="domain" description="Armadillo-like helical" evidence="5">
    <location>
        <begin position="404"/>
        <end position="630"/>
    </location>
</feature>
<evidence type="ECO:0000259" key="5">
    <source>
        <dbReference type="SMART" id="SM01158"/>
    </source>
</evidence>
<keyword evidence="2" id="KW-0812">Transmembrane</keyword>
<dbReference type="Proteomes" id="UP000232875">
    <property type="component" value="Unassembled WGS sequence"/>
</dbReference>
<dbReference type="PANTHER" id="PTHR13608">
    <property type="entry name" value="ARMADILLO-LIKE HELICAL DOMAIN-CONTAINING PROTEIN 3"/>
    <property type="match status" value="1"/>
</dbReference>
<evidence type="ECO:0000256" key="1">
    <source>
        <dbReference type="ARBA" id="ARBA00004370"/>
    </source>
</evidence>
<dbReference type="InterPro" id="IPR039868">
    <property type="entry name" value="ARMD3-like"/>
</dbReference>
<dbReference type="GO" id="GO:0016020">
    <property type="term" value="C:membrane"/>
    <property type="evidence" value="ECO:0007669"/>
    <property type="project" value="UniProtKB-SubCell"/>
</dbReference>
<name>A0A2N1JF07_9BASI</name>
<dbReference type="GO" id="GO:0005829">
    <property type="term" value="C:cytosol"/>
    <property type="evidence" value="ECO:0007669"/>
    <property type="project" value="TreeGrafter"/>
</dbReference>
<keyword evidence="4" id="KW-0472">Membrane</keyword>
<evidence type="ECO:0000256" key="3">
    <source>
        <dbReference type="ARBA" id="ARBA00022989"/>
    </source>
</evidence>
<keyword evidence="3" id="KW-1133">Transmembrane helix</keyword>
<reference evidence="6 7" key="1">
    <citation type="submission" date="2017-10" db="EMBL/GenBank/DDBJ databases">
        <title>A novel species of cold-tolerant Malassezia isolated from bats.</title>
        <authorList>
            <person name="Lorch J.M."/>
            <person name="Palmer J.M."/>
            <person name="Vanderwolf K.J."/>
            <person name="Schmidt K.Z."/>
            <person name="Verant M.L."/>
            <person name="Weller T.J."/>
            <person name="Blehert D.S."/>
        </authorList>
    </citation>
    <scope>NUCLEOTIDE SEQUENCE [LARGE SCALE GENOMIC DNA]</scope>
    <source>
        <strain evidence="6 7">NWHC:44797-103</strain>
    </source>
</reference>
<dbReference type="Pfam" id="PF08427">
    <property type="entry name" value="ARMH3_C"/>
    <property type="match status" value="1"/>
</dbReference>
<proteinExistence type="predicted"/>
<sequence length="660" mass="73367">MSNSAPRAHFFLEMLSLPVERSVVSELLGKLSDAELFDERHAHARENITALFRECLRIWQEEGGSHQLHALDMLFAIAYAVLPRTFANYTLDVITILAGRMSDADEVFCALVTAIDDTLRQATDATNAKLQRGAIRLALMLVAFTGHTSLSTYYLHRDIFTSAMHIVHTNTSVDVISEASLLLSLLCTTGQTHGITSAAGLGQDPVSSAVISNAGFQPYYRKLCRYVDSTDMARIAHAISVQFGRTVQDYRIKPDQSLWRFFSQSDTNPAQGREANLPPPRIVYLVCAWLLVHISETFMQGTLEPPTGEPLVVNLFTLSSYLLTYASNSGRASAYANTALQVIVALLGSTDISEKRTVRDRLLLDEVQRSEYHIERGRKCQSILVDRVELCRQRANPLPLPPTEGDKRPRRSVVLVLDNACIFLKYNKSKKLDGPDHITAFTAIQRVVILCAQADVLLEYDWRELWQALLSTAAFLTLRFNELGIREEVARVGQSLLDTLAVLLVYSEKYLQKTAEVHSLLYELARNSDVLHRLALSVQAATKKGSIPRNALAACSWPWLQEVLHTVDAKIEAWRETPPSASYLFSRSAAKRVASPAVILQIIQSLDLSTLLHPEAPACAAVLSASKRSTGRRDDKRMGAPSPSAVLLRFLQQDLLSMLI</sequence>
<evidence type="ECO:0000256" key="2">
    <source>
        <dbReference type="ARBA" id="ARBA00022692"/>
    </source>
</evidence>
<accession>A0A2N1JF07</accession>
<protein>
    <recommendedName>
        <fullName evidence="5">Armadillo-like helical domain-containing protein</fullName>
    </recommendedName>
</protein>
<gene>
    <name evidence="6" type="ORF">MVES_000989</name>
</gene>
<organism evidence="6 7">
    <name type="scientific">Malassezia vespertilionis</name>
    <dbReference type="NCBI Taxonomy" id="2020962"/>
    <lineage>
        <taxon>Eukaryota</taxon>
        <taxon>Fungi</taxon>
        <taxon>Dikarya</taxon>
        <taxon>Basidiomycota</taxon>
        <taxon>Ustilaginomycotina</taxon>
        <taxon>Malasseziomycetes</taxon>
        <taxon>Malasseziales</taxon>
        <taxon>Malasseziaceae</taxon>
        <taxon>Malassezia</taxon>
    </lineage>
</organism>
<evidence type="ECO:0000256" key="4">
    <source>
        <dbReference type="ARBA" id="ARBA00023136"/>
    </source>
</evidence>
<evidence type="ECO:0000313" key="6">
    <source>
        <dbReference type="EMBL" id="PKI85120.1"/>
    </source>
</evidence>
<dbReference type="EMBL" id="KZ454988">
    <property type="protein sequence ID" value="PKI85120.1"/>
    <property type="molecule type" value="Genomic_DNA"/>
</dbReference>
<dbReference type="AlphaFoldDB" id="A0A2N1JF07"/>
<evidence type="ECO:0000313" key="7">
    <source>
        <dbReference type="Proteomes" id="UP000232875"/>
    </source>
</evidence>
<dbReference type="OrthoDB" id="2012278at2759"/>